<gene>
    <name evidence="18" type="ORF">ALQ42_04657</name>
</gene>
<sequence length="707" mass="77849">MLGGTSENSRKLGRKEMSELSRVSVTALKGVGEAMAEKLARVGLETLQDVLFHLPLRYQDRTRVVPIGALRPGQDAVIEGVVSGADVVMGKRRSLLIRLGDGTGVVSLRFYHFSNAQKESMKRGTHLRCFGEARPGASGLEIYHPEYRAITGDEPAPVEQTLTPIYPTTEGLTQQRLRQLCQQSLAMLGPKSLPDWLPDELARDYQLAPLDDAIRYLHHPPADADVEELALGHHWAQHRLAFEELLTHQLSQQRLRESLRSQRAPALPVAKKLPKQFLANLGFAPTGAQQRVGKEVAYDLSQPEPMLRLIQGDVGSGKTVVAALAALQALEAGYQVALMAPTEILAEQHYINFQRWLEPLGVGVAWLAGKLKGKARATSLEQIASGTPMVVGTHALFQDEVQFKNLALVIIDEQHRFGVQQRLALRKKGVGGLMCPHQLIMTATPIPRTLAMSAYADLDTSILDELPPGRTPVNTVLVADSRRLEVVERVRAACAEGRQAYWVCTLIEESEELTCKAAETTYEELSSALGEVRVGLIHGRMKPAEKAAIMAEFKQGALQLLVATTVIEVGVDVPNSSLMIIENPERLGLAQLHQLRGRVGRGSAVSHCVLLYHPPLSQIGRQRLGIMRETNDGFVIAEKDLELRGPGEMLGTRQTGLLQFKVADLMRDADLLPAVRDAAQALLERWPQHVSPLLDRWLRHGQQYGQV</sequence>
<dbReference type="PROSITE" id="PS51192">
    <property type="entry name" value="HELICASE_ATP_BIND_1"/>
    <property type="match status" value="1"/>
</dbReference>
<dbReference type="InterPro" id="IPR001650">
    <property type="entry name" value="Helicase_C-like"/>
</dbReference>
<keyword evidence="3 15" id="KW-0547">Nucleotide-binding</keyword>
<dbReference type="InterPro" id="IPR012340">
    <property type="entry name" value="NA-bd_OB-fold"/>
</dbReference>
<evidence type="ECO:0000259" key="16">
    <source>
        <dbReference type="PROSITE" id="PS51192"/>
    </source>
</evidence>
<dbReference type="InterPro" id="IPR045562">
    <property type="entry name" value="RecG_dom3_C"/>
</dbReference>
<evidence type="ECO:0000256" key="7">
    <source>
        <dbReference type="ARBA" id="ARBA00022840"/>
    </source>
</evidence>
<evidence type="ECO:0000256" key="1">
    <source>
        <dbReference type="ARBA" id="ARBA00007504"/>
    </source>
</evidence>
<dbReference type="GO" id="GO:0043138">
    <property type="term" value="F:3'-5' DNA helicase activity"/>
    <property type="evidence" value="ECO:0007669"/>
    <property type="project" value="UniProtKB-EC"/>
</dbReference>
<dbReference type="NCBIfam" id="TIGR00643">
    <property type="entry name" value="recG"/>
    <property type="match status" value="1"/>
</dbReference>
<evidence type="ECO:0000256" key="3">
    <source>
        <dbReference type="ARBA" id="ARBA00022741"/>
    </source>
</evidence>
<dbReference type="CDD" id="cd04488">
    <property type="entry name" value="RecG_wedge_OBF"/>
    <property type="match status" value="1"/>
</dbReference>
<keyword evidence="11" id="KW-0413">Isomerase</keyword>
<dbReference type="AlphaFoldDB" id="A0A0P9RBK2"/>
<evidence type="ECO:0000259" key="17">
    <source>
        <dbReference type="PROSITE" id="PS51194"/>
    </source>
</evidence>
<dbReference type="NCBIfam" id="NF008166">
    <property type="entry name" value="PRK10917.1-4"/>
    <property type="match status" value="1"/>
</dbReference>
<dbReference type="Gene3D" id="3.40.50.300">
    <property type="entry name" value="P-loop containing nucleotide triphosphate hydrolases"/>
    <property type="match status" value="2"/>
</dbReference>
<comment type="function">
    <text evidence="15">Plays a critical role in recombination and DNA repair. Helps process Holliday junction intermediates to mature products by catalyzing branch migration. Has replication fork regression activity, unwinds stalled or blocked replication forks to make a HJ that can be resolved. Has a DNA unwinding activity characteristic of a DNA helicase with 3'-5' polarity.</text>
</comment>
<keyword evidence="6 15" id="KW-0347">Helicase</keyword>
<dbReference type="InterPro" id="IPR014001">
    <property type="entry name" value="Helicase_ATP-bd"/>
</dbReference>
<dbReference type="PROSITE" id="PS51194">
    <property type="entry name" value="HELICASE_CTER"/>
    <property type="match status" value="1"/>
</dbReference>
<dbReference type="CDD" id="cd17992">
    <property type="entry name" value="DEXHc_RecG"/>
    <property type="match status" value="1"/>
</dbReference>
<dbReference type="NCBIfam" id="NF008165">
    <property type="entry name" value="PRK10917.1-3"/>
    <property type="match status" value="1"/>
</dbReference>
<dbReference type="InterPro" id="IPR027417">
    <property type="entry name" value="P-loop_NTPase"/>
</dbReference>
<dbReference type="NCBIfam" id="NF008168">
    <property type="entry name" value="PRK10917.2-2"/>
    <property type="match status" value="1"/>
</dbReference>
<organism evidence="18 19">
    <name type="scientific">Pseudomonas savastanoi pv. glycinea</name>
    <name type="common">Pseudomonas syringae pv. glycinea</name>
    <dbReference type="NCBI Taxonomy" id="318"/>
    <lineage>
        <taxon>Bacteria</taxon>
        <taxon>Pseudomonadati</taxon>
        <taxon>Pseudomonadota</taxon>
        <taxon>Gammaproteobacteria</taxon>
        <taxon>Pseudomonadales</taxon>
        <taxon>Pseudomonadaceae</taxon>
        <taxon>Pseudomonas</taxon>
    </lineage>
</organism>
<dbReference type="Pfam" id="PF17191">
    <property type="entry name" value="RecG_wedge"/>
    <property type="match status" value="1"/>
</dbReference>
<dbReference type="PANTHER" id="PTHR47964">
    <property type="entry name" value="ATP-DEPENDENT DNA HELICASE HOMOLOG RECG, CHLOROPLASTIC"/>
    <property type="match status" value="1"/>
</dbReference>
<dbReference type="GO" id="GO:0016787">
    <property type="term" value="F:hydrolase activity"/>
    <property type="evidence" value="ECO:0007669"/>
    <property type="project" value="UniProtKB-KW"/>
</dbReference>
<dbReference type="Pfam" id="PF19833">
    <property type="entry name" value="RecG_dom3_C"/>
    <property type="match status" value="1"/>
</dbReference>
<evidence type="ECO:0000256" key="13">
    <source>
        <dbReference type="ARBA" id="ARBA00034808"/>
    </source>
</evidence>
<feature type="domain" description="Helicase C-terminal" evidence="17">
    <location>
        <begin position="496"/>
        <end position="642"/>
    </location>
</feature>
<evidence type="ECO:0000256" key="11">
    <source>
        <dbReference type="ARBA" id="ARBA00023235"/>
    </source>
</evidence>
<comment type="caution">
    <text evidence="18">The sequence shown here is derived from an EMBL/GenBank/DDBJ whole genome shotgun (WGS) entry which is preliminary data.</text>
</comment>
<dbReference type="Pfam" id="PF00270">
    <property type="entry name" value="DEAD"/>
    <property type="match status" value="1"/>
</dbReference>
<dbReference type="SMART" id="SM00487">
    <property type="entry name" value="DEXDc"/>
    <property type="match status" value="1"/>
</dbReference>
<dbReference type="GO" id="GO:0005524">
    <property type="term" value="F:ATP binding"/>
    <property type="evidence" value="ECO:0007669"/>
    <property type="project" value="UniProtKB-KW"/>
</dbReference>
<evidence type="ECO:0000256" key="5">
    <source>
        <dbReference type="ARBA" id="ARBA00022801"/>
    </source>
</evidence>
<proteinExistence type="inferred from homology"/>
<dbReference type="GO" id="GO:0006310">
    <property type="term" value="P:DNA recombination"/>
    <property type="evidence" value="ECO:0007669"/>
    <property type="project" value="UniProtKB-UniRule"/>
</dbReference>
<dbReference type="EC" id="5.6.2.4" evidence="13 15"/>
<dbReference type="EMBL" id="RBPS01000324">
    <property type="protein sequence ID" value="RMO31333.1"/>
    <property type="molecule type" value="Genomic_DNA"/>
</dbReference>
<name>A0A0P9RBK2_PSESG</name>
<evidence type="ECO:0000313" key="19">
    <source>
        <dbReference type="Proteomes" id="UP000273536"/>
    </source>
</evidence>
<dbReference type="SMART" id="SM00490">
    <property type="entry name" value="HELICc"/>
    <property type="match status" value="1"/>
</dbReference>
<feature type="domain" description="Helicase ATP-binding" evidence="16">
    <location>
        <begin position="299"/>
        <end position="463"/>
    </location>
</feature>
<dbReference type="Gene3D" id="2.40.50.140">
    <property type="entry name" value="Nucleic acid-binding proteins"/>
    <property type="match status" value="1"/>
</dbReference>
<comment type="catalytic activity">
    <reaction evidence="12 15">
        <text>Couples ATP hydrolysis with the unwinding of duplex DNA by translocating in the 3'-5' direction.</text>
        <dbReference type="EC" id="5.6.2.4"/>
    </reaction>
</comment>
<evidence type="ECO:0000256" key="8">
    <source>
        <dbReference type="ARBA" id="ARBA00023125"/>
    </source>
</evidence>
<keyword evidence="5 15" id="KW-0378">Hydrolase</keyword>
<dbReference type="NCBIfam" id="NF008163">
    <property type="entry name" value="PRK10917.1-1"/>
    <property type="match status" value="1"/>
</dbReference>
<evidence type="ECO:0000256" key="15">
    <source>
        <dbReference type="RuleBase" id="RU363016"/>
    </source>
</evidence>
<dbReference type="SUPFAM" id="SSF50249">
    <property type="entry name" value="Nucleic acid-binding proteins"/>
    <property type="match status" value="1"/>
</dbReference>
<dbReference type="PANTHER" id="PTHR47964:SF1">
    <property type="entry name" value="ATP-DEPENDENT DNA HELICASE HOMOLOG RECG, CHLOROPLASTIC"/>
    <property type="match status" value="1"/>
</dbReference>
<dbReference type="GO" id="GO:0006281">
    <property type="term" value="P:DNA repair"/>
    <property type="evidence" value="ECO:0007669"/>
    <property type="project" value="UniProtKB-UniRule"/>
</dbReference>
<dbReference type="InterPro" id="IPR033454">
    <property type="entry name" value="RecG_wedge"/>
</dbReference>
<evidence type="ECO:0000256" key="9">
    <source>
        <dbReference type="ARBA" id="ARBA00023172"/>
    </source>
</evidence>
<accession>A0A0P9RBK2</accession>
<dbReference type="InterPro" id="IPR011545">
    <property type="entry name" value="DEAD/DEAH_box_helicase_dom"/>
</dbReference>
<keyword evidence="9 15" id="KW-0233">DNA recombination</keyword>
<comment type="similarity">
    <text evidence="1 15">Belongs to the helicase family. RecG subfamily.</text>
</comment>
<comment type="catalytic activity">
    <reaction evidence="14 15">
        <text>ATP + H2O = ADP + phosphate + H(+)</text>
        <dbReference type="Rhea" id="RHEA:13065"/>
        <dbReference type="ChEBI" id="CHEBI:15377"/>
        <dbReference type="ChEBI" id="CHEBI:15378"/>
        <dbReference type="ChEBI" id="CHEBI:30616"/>
        <dbReference type="ChEBI" id="CHEBI:43474"/>
        <dbReference type="ChEBI" id="CHEBI:456216"/>
        <dbReference type="EC" id="5.6.2.4"/>
    </reaction>
</comment>
<keyword evidence="4 15" id="KW-0227">DNA damage</keyword>
<dbReference type="GO" id="GO:0003677">
    <property type="term" value="F:DNA binding"/>
    <property type="evidence" value="ECO:0007669"/>
    <property type="project" value="UniProtKB-KW"/>
</dbReference>
<evidence type="ECO:0000256" key="4">
    <source>
        <dbReference type="ARBA" id="ARBA00022763"/>
    </source>
</evidence>
<evidence type="ECO:0000256" key="10">
    <source>
        <dbReference type="ARBA" id="ARBA00023204"/>
    </source>
</evidence>
<dbReference type="InterPro" id="IPR047112">
    <property type="entry name" value="RecG/Mfd"/>
</dbReference>
<keyword evidence="7 15" id="KW-0067">ATP-binding</keyword>
<dbReference type="SUPFAM" id="SSF52540">
    <property type="entry name" value="P-loop containing nucleoside triphosphate hydrolases"/>
    <property type="match status" value="2"/>
</dbReference>
<dbReference type="Pfam" id="PF00271">
    <property type="entry name" value="Helicase_C"/>
    <property type="match status" value="1"/>
</dbReference>
<evidence type="ECO:0000256" key="14">
    <source>
        <dbReference type="ARBA" id="ARBA00048988"/>
    </source>
</evidence>
<protein>
    <recommendedName>
        <fullName evidence="2 15">ATP-dependent DNA helicase RecG</fullName>
        <ecNumber evidence="13 15">5.6.2.4</ecNumber>
    </recommendedName>
</protein>
<dbReference type="Proteomes" id="UP000273536">
    <property type="component" value="Unassembled WGS sequence"/>
</dbReference>
<evidence type="ECO:0000313" key="18">
    <source>
        <dbReference type="EMBL" id="RMO31333.1"/>
    </source>
</evidence>
<keyword evidence="10 15" id="KW-0234">DNA repair</keyword>
<evidence type="ECO:0000256" key="2">
    <source>
        <dbReference type="ARBA" id="ARBA00017846"/>
    </source>
</evidence>
<keyword evidence="8" id="KW-0238">DNA-binding</keyword>
<dbReference type="InterPro" id="IPR004609">
    <property type="entry name" value="ATP-dep_DNA_helicase_RecG"/>
</dbReference>
<dbReference type="FunFam" id="3.40.50.300:FF:000391">
    <property type="entry name" value="ATP-dependent DNA helicase RecG"/>
    <property type="match status" value="1"/>
</dbReference>
<reference evidence="18 19" key="1">
    <citation type="submission" date="2018-08" db="EMBL/GenBank/DDBJ databases">
        <title>Recombination of ecologically and evolutionarily significant loci maintains genetic cohesion in the Pseudomonas syringae species complex.</title>
        <authorList>
            <person name="Dillon M."/>
            <person name="Thakur S."/>
            <person name="Almeida R.N.D."/>
            <person name="Weir B.S."/>
            <person name="Guttman D.S."/>
        </authorList>
    </citation>
    <scope>NUCLEOTIDE SEQUENCE [LARGE SCALE GENOMIC DNA]</scope>
    <source>
        <strain evidence="18 19">ICMP 6372</strain>
    </source>
</reference>
<evidence type="ECO:0000256" key="6">
    <source>
        <dbReference type="ARBA" id="ARBA00022806"/>
    </source>
</evidence>
<evidence type="ECO:0000256" key="12">
    <source>
        <dbReference type="ARBA" id="ARBA00034617"/>
    </source>
</evidence>